<name>A0ABU1QNZ0_9BACL</name>
<gene>
    <name evidence="1" type="ORF">J2W98_005673</name>
</gene>
<dbReference type="Proteomes" id="UP001266807">
    <property type="component" value="Unassembled WGS sequence"/>
</dbReference>
<evidence type="ECO:0000313" key="1">
    <source>
        <dbReference type="EMBL" id="MDR6781361.1"/>
    </source>
</evidence>
<keyword evidence="2" id="KW-1185">Reference proteome</keyword>
<dbReference type="RefSeq" id="WP_028542640.1">
    <property type="nucleotide sequence ID" value="NZ_JAVDUG010000016.1"/>
</dbReference>
<accession>A0ABU1QNZ0</accession>
<proteinExistence type="predicted"/>
<reference evidence="1 2" key="1">
    <citation type="submission" date="2023-07" db="EMBL/GenBank/DDBJ databases">
        <title>Sorghum-associated microbial communities from plants grown in Nebraska, USA.</title>
        <authorList>
            <person name="Schachtman D."/>
        </authorList>
    </citation>
    <scope>NUCLEOTIDE SEQUENCE [LARGE SCALE GENOMIC DNA]</scope>
    <source>
        <strain evidence="1 2">BE143</strain>
    </source>
</reference>
<organism evidence="1 2">
    <name type="scientific">Paenibacillus peoriae</name>
    <dbReference type="NCBI Taxonomy" id="59893"/>
    <lineage>
        <taxon>Bacteria</taxon>
        <taxon>Bacillati</taxon>
        <taxon>Bacillota</taxon>
        <taxon>Bacilli</taxon>
        <taxon>Bacillales</taxon>
        <taxon>Paenibacillaceae</taxon>
        <taxon>Paenibacillus</taxon>
    </lineage>
</organism>
<sequence length="132" mass="15689">MREFFQFLHCTHSNINNDLFTIAHNNWLLLHMQRAIRFTKIRKNMFYFLNRDKVEQTHSFYTTTMYSKFLSRFGEEMLSQIGLSDQDIVLPSLWGKEALINPLIYIIYMIYFSDSVANFLKLKSDEGLSNNG</sequence>
<dbReference type="EMBL" id="JAVDUG010000016">
    <property type="protein sequence ID" value="MDR6781361.1"/>
    <property type="molecule type" value="Genomic_DNA"/>
</dbReference>
<protein>
    <submittedName>
        <fullName evidence="1">Uncharacterized protein</fullName>
    </submittedName>
</protein>
<evidence type="ECO:0000313" key="2">
    <source>
        <dbReference type="Proteomes" id="UP001266807"/>
    </source>
</evidence>
<comment type="caution">
    <text evidence="1">The sequence shown here is derived from an EMBL/GenBank/DDBJ whole genome shotgun (WGS) entry which is preliminary data.</text>
</comment>